<evidence type="ECO:0000313" key="9">
    <source>
        <dbReference type="Proteomes" id="UP000799753"/>
    </source>
</evidence>
<evidence type="ECO:0000256" key="2">
    <source>
        <dbReference type="ARBA" id="ARBA00005896"/>
    </source>
</evidence>
<protein>
    <submittedName>
        <fullName evidence="8">Dioxygenase-like protein</fullName>
    </submittedName>
</protein>
<dbReference type="GO" id="GO:0046872">
    <property type="term" value="F:metal ion binding"/>
    <property type="evidence" value="ECO:0007669"/>
    <property type="project" value="UniProtKB-KW"/>
</dbReference>
<keyword evidence="3" id="KW-0479">Metal-binding</keyword>
<dbReference type="PANTHER" id="PTHR30468">
    <property type="entry name" value="ALPHA-KETOGLUTARATE-DEPENDENT SULFONATE DIOXYGENASE"/>
    <property type="match status" value="1"/>
</dbReference>
<evidence type="ECO:0000256" key="3">
    <source>
        <dbReference type="ARBA" id="ARBA00022723"/>
    </source>
</evidence>
<keyword evidence="9" id="KW-1185">Reference proteome</keyword>
<gene>
    <name evidence="8" type="ORF">P280DRAFT_391872</name>
</gene>
<evidence type="ECO:0000256" key="6">
    <source>
        <dbReference type="ARBA" id="ARBA00023004"/>
    </source>
</evidence>
<proteinExistence type="inferred from homology"/>
<organism evidence="8 9">
    <name type="scientific">Massarina eburnea CBS 473.64</name>
    <dbReference type="NCBI Taxonomy" id="1395130"/>
    <lineage>
        <taxon>Eukaryota</taxon>
        <taxon>Fungi</taxon>
        <taxon>Dikarya</taxon>
        <taxon>Ascomycota</taxon>
        <taxon>Pezizomycotina</taxon>
        <taxon>Dothideomycetes</taxon>
        <taxon>Pleosporomycetidae</taxon>
        <taxon>Pleosporales</taxon>
        <taxon>Massarineae</taxon>
        <taxon>Massarinaceae</taxon>
        <taxon>Massarina</taxon>
    </lineage>
</organism>
<evidence type="ECO:0000259" key="7">
    <source>
        <dbReference type="Pfam" id="PF02668"/>
    </source>
</evidence>
<evidence type="ECO:0000256" key="1">
    <source>
        <dbReference type="ARBA" id="ARBA00001954"/>
    </source>
</evidence>
<dbReference type="EMBL" id="MU006778">
    <property type="protein sequence ID" value="KAF2644445.1"/>
    <property type="molecule type" value="Genomic_DNA"/>
</dbReference>
<dbReference type="InterPro" id="IPR051323">
    <property type="entry name" value="AtsK-like"/>
</dbReference>
<dbReference type="OrthoDB" id="10257314at2759"/>
<dbReference type="InterPro" id="IPR042098">
    <property type="entry name" value="TauD-like_sf"/>
</dbReference>
<dbReference type="Proteomes" id="UP000799753">
    <property type="component" value="Unassembled WGS sequence"/>
</dbReference>
<sequence length="370" mass="41622">MATVTQTQEGTNAQGQPIKLAVAYDDEVHDSSRYAAYLPVYDTTTKFPPTEIFDFEDRGHHADPAKPNLLRKDDPNLKAAKLTPRVGTEITGVQLSQLTDTQKDELALLIAERGVVVFRDQDFKDIGPEKQKEFGKYFGRLHVHPVGAHVKDHIEFHSIYLGKDNLYRLGRSTQRLTTTGYHSDVSYEHQPPGITLLTLVQVPETGGDTGWTSQAAAYDRLSEPLKAFLEGLRAEHSGFPQAERARADGHWVRREPVKSYHPIVRVHPVTKQRVLFVNPGFTKRIVGLKDEESDAILKLLFKHIAQSQDIQARVKWDDRTVALWDNRVTAHTAISDYDVADEGEGLRQGFRITTLAEVPEGVNGLKSEWD</sequence>
<dbReference type="InterPro" id="IPR003819">
    <property type="entry name" value="TauD/TfdA-like"/>
</dbReference>
<feature type="domain" description="TauD/TfdA-like" evidence="7">
    <location>
        <begin position="80"/>
        <end position="341"/>
    </location>
</feature>
<name>A0A6A6S9M6_9PLEO</name>
<comment type="cofactor">
    <cofactor evidence="1">
        <name>Fe(2+)</name>
        <dbReference type="ChEBI" id="CHEBI:29033"/>
    </cofactor>
</comment>
<dbReference type="GO" id="GO:0016706">
    <property type="term" value="F:2-oxoglutarate-dependent dioxygenase activity"/>
    <property type="evidence" value="ECO:0007669"/>
    <property type="project" value="TreeGrafter"/>
</dbReference>
<accession>A0A6A6S9M6</accession>
<evidence type="ECO:0000256" key="4">
    <source>
        <dbReference type="ARBA" id="ARBA00022964"/>
    </source>
</evidence>
<comment type="similarity">
    <text evidence="2">Belongs to the TfdA dioxygenase family.</text>
</comment>
<dbReference type="Pfam" id="PF02668">
    <property type="entry name" value="TauD"/>
    <property type="match status" value="1"/>
</dbReference>
<dbReference type="Gene3D" id="3.60.130.10">
    <property type="entry name" value="Clavaminate synthase-like"/>
    <property type="match status" value="1"/>
</dbReference>
<keyword evidence="5" id="KW-0560">Oxidoreductase</keyword>
<dbReference type="AlphaFoldDB" id="A0A6A6S9M6"/>
<dbReference type="FunFam" id="3.60.130.10:FF:000003">
    <property type="entry name" value="Alpha-ketoglutarate-dependent taurine dioxygenase"/>
    <property type="match status" value="1"/>
</dbReference>
<keyword evidence="6" id="KW-0408">Iron</keyword>
<evidence type="ECO:0000313" key="8">
    <source>
        <dbReference type="EMBL" id="KAF2644445.1"/>
    </source>
</evidence>
<dbReference type="PANTHER" id="PTHR30468:SF28">
    <property type="entry name" value="ALPHA-KETOGLUTARATE-DEPENDENT TAURINE DIOXYGENASE (AFU_ORTHOLOGUE AFUA_8G02210)-RELATED"/>
    <property type="match status" value="1"/>
</dbReference>
<reference evidence="8" key="1">
    <citation type="journal article" date="2020" name="Stud. Mycol.">
        <title>101 Dothideomycetes genomes: a test case for predicting lifestyles and emergence of pathogens.</title>
        <authorList>
            <person name="Haridas S."/>
            <person name="Albert R."/>
            <person name="Binder M."/>
            <person name="Bloem J."/>
            <person name="Labutti K."/>
            <person name="Salamov A."/>
            <person name="Andreopoulos B."/>
            <person name="Baker S."/>
            <person name="Barry K."/>
            <person name="Bills G."/>
            <person name="Bluhm B."/>
            <person name="Cannon C."/>
            <person name="Castanera R."/>
            <person name="Culley D."/>
            <person name="Daum C."/>
            <person name="Ezra D."/>
            <person name="Gonzalez J."/>
            <person name="Henrissat B."/>
            <person name="Kuo A."/>
            <person name="Liang C."/>
            <person name="Lipzen A."/>
            <person name="Lutzoni F."/>
            <person name="Magnuson J."/>
            <person name="Mondo S."/>
            <person name="Nolan M."/>
            <person name="Ohm R."/>
            <person name="Pangilinan J."/>
            <person name="Park H.-J."/>
            <person name="Ramirez L."/>
            <person name="Alfaro M."/>
            <person name="Sun H."/>
            <person name="Tritt A."/>
            <person name="Yoshinaga Y."/>
            <person name="Zwiers L.-H."/>
            <person name="Turgeon B."/>
            <person name="Goodwin S."/>
            <person name="Spatafora J."/>
            <person name="Crous P."/>
            <person name="Grigoriev I."/>
        </authorList>
    </citation>
    <scope>NUCLEOTIDE SEQUENCE</scope>
    <source>
        <strain evidence="8">CBS 473.64</strain>
    </source>
</reference>
<evidence type="ECO:0000256" key="5">
    <source>
        <dbReference type="ARBA" id="ARBA00023002"/>
    </source>
</evidence>
<keyword evidence="4 8" id="KW-0223">Dioxygenase</keyword>
<dbReference type="SUPFAM" id="SSF51197">
    <property type="entry name" value="Clavaminate synthase-like"/>
    <property type="match status" value="1"/>
</dbReference>
<dbReference type="GO" id="GO:0005737">
    <property type="term" value="C:cytoplasm"/>
    <property type="evidence" value="ECO:0007669"/>
    <property type="project" value="TreeGrafter"/>
</dbReference>